<dbReference type="PROSITE" id="PS50231">
    <property type="entry name" value="RICIN_B_LECTIN"/>
    <property type="match status" value="1"/>
</dbReference>
<dbReference type="PROSITE" id="PS50237">
    <property type="entry name" value="HECT"/>
    <property type="match status" value="1"/>
</dbReference>
<name>A0A8B9G731_9PSIT</name>
<evidence type="ECO:0000256" key="2">
    <source>
        <dbReference type="ARBA" id="ARBA00004906"/>
    </source>
</evidence>
<dbReference type="GO" id="GO:0043161">
    <property type="term" value="P:proteasome-mediated ubiquitin-dependent protein catabolic process"/>
    <property type="evidence" value="ECO:0007669"/>
    <property type="project" value="TreeGrafter"/>
</dbReference>
<comment type="catalytic activity">
    <reaction evidence="1">
        <text>S-ubiquitinyl-[E2 ubiquitin-conjugating enzyme]-L-cysteine + [acceptor protein]-L-lysine = [E2 ubiquitin-conjugating enzyme]-L-cysteine + N(6)-ubiquitinyl-[acceptor protein]-L-lysine.</text>
        <dbReference type="EC" id="2.3.2.26"/>
    </reaction>
</comment>
<dbReference type="EC" id="2.3.2.26" evidence="3"/>
<dbReference type="InterPro" id="IPR035983">
    <property type="entry name" value="Hect_E3_ubiquitin_ligase"/>
</dbReference>
<evidence type="ECO:0000256" key="1">
    <source>
        <dbReference type="ARBA" id="ARBA00000885"/>
    </source>
</evidence>
<dbReference type="GO" id="GO:0034765">
    <property type="term" value="P:regulation of monoatomic ion transmembrane transport"/>
    <property type="evidence" value="ECO:0007669"/>
    <property type="project" value="TreeGrafter"/>
</dbReference>
<feature type="active site" description="Glycyl thioester intermediate" evidence="6">
    <location>
        <position position="66"/>
    </location>
</feature>
<dbReference type="PANTHER" id="PTHR11254:SF396">
    <property type="entry name" value="NEDD4-LIKE E3 UBIQUITIN-PROTEIN LIGASE WWP2"/>
    <property type="match status" value="1"/>
</dbReference>
<evidence type="ECO:0000256" key="3">
    <source>
        <dbReference type="ARBA" id="ARBA00012485"/>
    </source>
</evidence>
<dbReference type="InterPro" id="IPR050409">
    <property type="entry name" value="E3_ubiq-protein_ligase"/>
</dbReference>
<dbReference type="GO" id="GO:0000122">
    <property type="term" value="P:negative regulation of transcription by RNA polymerase II"/>
    <property type="evidence" value="ECO:0007669"/>
    <property type="project" value="TreeGrafter"/>
</dbReference>
<dbReference type="Ensembl" id="ENSACOT00000021584.1">
    <property type="protein sequence ID" value="ENSACOP00000020834.1"/>
    <property type="gene ID" value="ENSACOG00000014324.1"/>
</dbReference>
<keyword evidence="4" id="KW-0808">Transferase</keyword>
<evidence type="ECO:0000256" key="4">
    <source>
        <dbReference type="ARBA" id="ARBA00022679"/>
    </source>
</evidence>
<evidence type="ECO:0000256" key="6">
    <source>
        <dbReference type="PROSITE-ProRule" id="PRU00104"/>
    </source>
</evidence>
<dbReference type="SUPFAM" id="SSF56204">
    <property type="entry name" value="Hect, E3 ligase catalytic domain"/>
    <property type="match status" value="1"/>
</dbReference>
<proteinExistence type="predicted"/>
<dbReference type="Gene3D" id="3.30.2410.10">
    <property type="entry name" value="Hect, E3 ligase catalytic domain"/>
    <property type="match status" value="1"/>
</dbReference>
<organism evidence="8 9">
    <name type="scientific">Amazona collaria</name>
    <name type="common">yellow-billed parrot</name>
    <dbReference type="NCBI Taxonomy" id="241587"/>
    <lineage>
        <taxon>Eukaryota</taxon>
        <taxon>Metazoa</taxon>
        <taxon>Chordata</taxon>
        <taxon>Craniata</taxon>
        <taxon>Vertebrata</taxon>
        <taxon>Euteleostomi</taxon>
        <taxon>Archelosauria</taxon>
        <taxon>Archosauria</taxon>
        <taxon>Dinosauria</taxon>
        <taxon>Saurischia</taxon>
        <taxon>Theropoda</taxon>
        <taxon>Coelurosauria</taxon>
        <taxon>Aves</taxon>
        <taxon>Neognathae</taxon>
        <taxon>Neoaves</taxon>
        <taxon>Telluraves</taxon>
        <taxon>Australaves</taxon>
        <taxon>Psittaciformes</taxon>
        <taxon>Psittacidae</taxon>
        <taxon>Amazona</taxon>
    </lineage>
</organism>
<dbReference type="PANTHER" id="PTHR11254">
    <property type="entry name" value="HECT DOMAIN UBIQUITIN-PROTEIN LIGASE"/>
    <property type="match status" value="1"/>
</dbReference>
<dbReference type="AlphaFoldDB" id="A0A8B9G731"/>
<dbReference type="GO" id="GO:0061630">
    <property type="term" value="F:ubiquitin protein ligase activity"/>
    <property type="evidence" value="ECO:0007669"/>
    <property type="project" value="UniProtKB-EC"/>
</dbReference>
<protein>
    <recommendedName>
        <fullName evidence="3">HECT-type E3 ubiquitin transferase</fullName>
        <ecNumber evidence="3">2.3.2.26</ecNumber>
    </recommendedName>
</protein>
<dbReference type="GO" id="GO:0061629">
    <property type="term" value="F:RNA polymerase II-specific DNA-binding transcription factor binding"/>
    <property type="evidence" value="ECO:0007669"/>
    <property type="project" value="TreeGrafter"/>
</dbReference>
<sequence length="106" mass="11991">NCTGLGSAALWLEMDNKKRIQLLQFIMGTYCLPVGGFAELTGSNGTQKFCNDKVGKEMWLPWSHTCFNHLDLPPYKNYKHLKEKLLYAIEETDRGDGVLVLSQGRP</sequence>
<reference evidence="8" key="2">
    <citation type="submission" date="2025-09" db="UniProtKB">
        <authorList>
            <consortium name="Ensembl"/>
        </authorList>
    </citation>
    <scope>IDENTIFICATION</scope>
</reference>
<reference evidence="8" key="1">
    <citation type="submission" date="2025-08" db="UniProtKB">
        <authorList>
            <consortium name="Ensembl"/>
        </authorList>
    </citation>
    <scope>IDENTIFICATION</scope>
</reference>
<keyword evidence="5 6" id="KW-0833">Ubl conjugation pathway</keyword>
<dbReference type="GO" id="GO:0070534">
    <property type="term" value="P:protein K63-linked ubiquitination"/>
    <property type="evidence" value="ECO:0007669"/>
    <property type="project" value="TreeGrafter"/>
</dbReference>
<evidence type="ECO:0000313" key="8">
    <source>
        <dbReference type="Ensembl" id="ENSACOP00000020834.1"/>
    </source>
</evidence>
<feature type="domain" description="HECT" evidence="7">
    <location>
        <begin position="13"/>
        <end position="99"/>
    </location>
</feature>
<evidence type="ECO:0000256" key="5">
    <source>
        <dbReference type="ARBA" id="ARBA00022786"/>
    </source>
</evidence>
<evidence type="ECO:0000313" key="9">
    <source>
        <dbReference type="Proteomes" id="UP000694522"/>
    </source>
</evidence>
<dbReference type="GO" id="GO:0005737">
    <property type="term" value="C:cytoplasm"/>
    <property type="evidence" value="ECO:0007669"/>
    <property type="project" value="TreeGrafter"/>
</dbReference>
<dbReference type="Proteomes" id="UP000694522">
    <property type="component" value="Unplaced"/>
</dbReference>
<keyword evidence="9" id="KW-1185">Reference proteome</keyword>
<evidence type="ECO:0000259" key="7">
    <source>
        <dbReference type="PROSITE" id="PS50237"/>
    </source>
</evidence>
<accession>A0A8B9G731</accession>
<comment type="pathway">
    <text evidence="2">Protein modification; protein ubiquitination.</text>
</comment>
<dbReference type="Pfam" id="PF00632">
    <property type="entry name" value="HECT"/>
    <property type="match status" value="1"/>
</dbReference>
<dbReference type="InterPro" id="IPR000569">
    <property type="entry name" value="HECT_dom"/>
</dbReference>